<name>A0A5B7G4B3_PORTR</name>
<evidence type="ECO:0000313" key="2">
    <source>
        <dbReference type="EMBL" id="MPC52093.1"/>
    </source>
</evidence>
<gene>
    <name evidence="2" type="ORF">E2C01_045953</name>
</gene>
<protein>
    <submittedName>
        <fullName evidence="2">Uncharacterized protein</fullName>
    </submittedName>
</protein>
<comment type="caution">
    <text evidence="2">The sequence shown here is derived from an EMBL/GenBank/DDBJ whole genome shotgun (WGS) entry which is preliminary data.</text>
</comment>
<organism evidence="2 3">
    <name type="scientific">Portunus trituberculatus</name>
    <name type="common">Swimming crab</name>
    <name type="synonym">Neptunus trituberculatus</name>
    <dbReference type="NCBI Taxonomy" id="210409"/>
    <lineage>
        <taxon>Eukaryota</taxon>
        <taxon>Metazoa</taxon>
        <taxon>Ecdysozoa</taxon>
        <taxon>Arthropoda</taxon>
        <taxon>Crustacea</taxon>
        <taxon>Multicrustacea</taxon>
        <taxon>Malacostraca</taxon>
        <taxon>Eumalacostraca</taxon>
        <taxon>Eucarida</taxon>
        <taxon>Decapoda</taxon>
        <taxon>Pleocyemata</taxon>
        <taxon>Brachyura</taxon>
        <taxon>Eubrachyura</taxon>
        <taxon>Portunoidea</taxon>
        <taxon>Portunidae</taxon>
        <taxon>Portuninae</taxon>
        <taxon>Portunus</taxon>
    </lineage>
</organism>
<dbReference type="AlphaFoldDB" id="A0A5B7G4B3"/>
<feature type="region of interest" description="Disordered" evidence="1">
    <location>
        <begin position="1"/>
        <end position="22"/>
    </location>
</feature>
<reference evidence="2 3" key="1">
    <citation type="submission" date="2019-05" db="EMBL/GenBank/DDBJ databases">
        <title>Another draft genome of Portunus trituberculatus and its Hox gene families provides insights of decapod evolution.</title>
        <authorList>
            <person name="Jeong J.-H."/>
            <person name="Song I."/>
            <person name="Kim S."/>
            <person name="Choi T."/>
            <person name="Kim D."/>
            <person name="Ryu S."/>
            <person name="Kim W."/>
        </authorList>
    </citation>
    <scope>NUCLEOTIDE SEQUENCE [LARGE SCALE GENOMIC DNA]</scope>
    <source>
        <tissue evidence="2">Muscle</tissue>
    </source>
</reference>
<dbReference type="Proteomes" id="UP000324222">
    <property type="component" value="Unassembled WGS sequence"/>
</dbReference>
<evidence type="ECO:0000313" key="3">
    <source>
        <dbReference type="Proteomes" id="UP000324222"/>
    </source>
</evidence>
<proteinExistence type="predicted"/>
<dbReference type="EMBL" id="VSRR010010616">
    <property type="protein sequence ID" value="MPC52093.1"/>
    <property type="molecule type" value="Genomic_DNA"/>
</dbReference>
<evidence type="ECO:0000256" key="1">
    <source>
        <dbReference type="SAM" id="MobiDB-lite"/>
    </source>
</evidence>
<sequence length="70" mass="8212">MTHHTPHQHTTPTEPNKSNIQPHILKPTLHICRTRITAPLQLHINAIQTYNLRYRAAQHTTLYQHATTRF</sequence>
<keyword evidence="3" id="KW-1185">Reference proteome</keyword>
<accession>A0A5B7G4B3</accession>